<dbReference type="InterPro" id="IPR002469">
    <property type="entry name" value="Peptidase_S9B_N"/>
</dbReference>
<keyword evidence="8" id="KW-1185">Reference proteome</keyword>
<feature type="domain" description="Peptidase S9 prolyl oligopeptidase catalytic" evidence="5">
    <location>
        <begin position="540"/>
        <end position="739"/>
    </location>
</feature>
<reference evidence="7" key="2">
    <citation type="submission" date="2022-06" db="UniProtKB">
        <authorList>
            <consortium name="EnsemblMetazoa"/>
        </authorList>
    </citation>
    <scope>IDENTIFICATION</scope>
    <source>
        <strain evidence="7">p50T (Dazao)</strain>
    </source>
</reference>
<reference evidence="8" key="1">
    <citation type="journal article" date="2008" name="Insect Biochem. Mol. Biol.">
        <title>The genome of a lepidopteran model insect, the silkworm Bombyx mori.</title>
        <authorList>
            <consortium name="International Silkworm Genome Consortium"/>
        </authorList>
    </citation>
    <scope>NUCLEOTIDE SEQUENCE [LARGE SCALE GENOMIC DNA]</scope>
    <source>
        <strain evidence="8">p50T</strain>
    </source>
</reference>
<dbReference type="GO" id="GO:0008239">
    <property type="term" value="F:dipeptidyl-peptidase activity"/>
    <property type="evidence" value="ECO:0007669"/>
    <property type="project" value="TreeGrafter"/>
</dbReference>
<dbReference type="SUPFAM" id="SSF53474">
    <property type="entry name" value="alpha/beta-Hydrolases"/>
    <property type="match status" value="1"/>
</dbReference>
<evidence type="ECO:0000256" key="1">
    <source>
        <dbReference type="ARBA" id="ARBA00010036"/>
    </source>
</evidence>
<dbReference type="Pfam" id="PF00930">
    <property type="entry name" value="DPPIV_N"/>
    <property type="match status" value="1"/>
</dbReference>
<dbReference type="RefSeq" id="XP_004929234.1">
    <property type="nucleotide sequence ID" value="XM_004929177.4"/>
</dbReference>
<dbReference type="GeneID" id="101745874"/>
<evidence type="ECO:0000256" key="3">
    <source>
        <dbReference type="ARBA" id="ARBA00072929"/>
    </source>
</evidence>
<dbReference type="InterPro" id="IPR001375">
    <property type="entry name" value="Peptidase_S9_cat"/>
</dbReference>
<dbReference type="OrthoDB" id="16520at2759"/>
<accession>A0A8R2AMY6</accession>
<dbReference type="PANTHER" id="PTHR11731:SF154">
    <property type="entry name" value="VENOM DIPEPTIDYL PEPTIDASE 4-LIKE PROTEIN"/>
    <property type="match status" value="1"/>
</dbReference>
<dbReference type="KEGG" id="bmor:101745874"/>
<dbReference type="Pfam" id="PF00326">
    <property type="entry name" value="Peptidase_S9"/>
    <property type="match status" value="1"/>
</dbReference>
<evidence type="ECO:0000313" key="8">
    <source>
        <dbReference type="Proteomes" id="UP000005204"/>
    </source>
</evidence>
<dbReference type="FunFam" id="3.40.50.1820:FF:000003">
    <property type="entry name" value="Dipeptidyl peptidase 4"/>
    <property type="match status" value="1"/>
</dbReference>
<dbReference type="AlphaFoldDB" id="A0A8R2AMY6"/>
<dbReference type="GO" id="GO:0006508">
    <property type="term" value="P:proteolysis"/>
    <property type="evidence" value="ECO:0007669"/>
    <property type="project" value="InterPro"/>
</dbReference>
<dbReference type="GO" id="GO:0008236">
    <property type="term" value="F:serine-type peptidase activity"/>
    <property type="evidence" value="ECO:0007669"/>
    <property type="project" value="InterPro"/>
</dbReference>
<evidence type="ECO:0000313" key="7">
    <source>
        <dbReference type="EnsemblMetazoa" id="XP_004929234.1"/>
    </source>
</evidence>
<sequence length="740" mass="83919">MAMEQAVFLLMGLICHTQSSAYIQGQKIFSLEEIVPLMAEFYPERMSVQWISDTTYIYKDPGGIKKYDASTDKVVTILNEIELYNLSNYTLSTFSEDGKYVLLTKNRRKIYRYSFLAEYSVLDIEKRLIYKLSDYPLQVVVWGIGKSVAYVQDNNVYYVPDITQADYVGVLTTGGVPGEVYFGATDWIYEEEIFNAAEALWFSPGGTYLAVASFNDTNVESAVFPYYGDPGNINNQYPQMVQFKYPKVGRTNPRVGLRVYKLDEPNSEPWSIPAPVDVIGLDNILGRVNWASDQNLIVLWLNRRQSISILINCDLQKDKCSIVKEHTEPNGWIDINDPIFDKTGTKMVEIQPLYHAERRFPHAARVDFNTLTTEDLSPGNSTVLEIVGWNQDTNTVYYIVAPGNLPWLRQIWATSGGVVRCISCKEPTCRHVSAMFSPGANYAIVTCSACNIPPKIYLYDAKKETFKLIKDNKKLIDTLQMYQLPLTHFIAMSIGNEVNANVKLILPAGIKQGEQYAMVVRVYAGPGTTRVRDNYDLEYYNSYLATNRSIIVASIDVRGSGVMGVEAMHAVNRALGTVEISDTLDTIKSLTSLYSFIDPDRIGVWGWSYGGYATTMMLIQDQRNIVKCGAAVAPVTSWLYYDSIYTERYMDTPQANPLGYERSDLTNLAEGLRGRKYLLVHGSGDDNVHYQHSMQLAKRLQHSDIAFEQMSYTDENHSLMGVSRHFYHTLDRFWSECFKL</sequence>
<evidence type="ECO:0000259" key="5">
    <source>
        <dbReference type="Pfam" id="PF00326"/>
    </source>
</evidence>
<comment type="similarity">
    <text evidence="1">Belongs to the peptidase S9B family. DPPIV subfamily.</text>
</comment>
<protein>
    <recommendedName>
        <fullName evidence="3">Venom dipeptidyl peptidase 4</fullName>
    </recommendedName>
</protein>
<dbReference type="GO" id="GO:0005886">
    <property type="term" value="C:plasma membrane"/>
    <property type="evidence" value="ECO:0007669"/>
    <property type="project" value="TreeGrafter"/>
</dbReference>
<evidence type="ECO:0000256" key="2">
    <source>
        <dbReference type="ARBA" id="ARBA00023180"/>
    </source>
</evidence>
<proteinExistence type="inferred from homology"/>
<dbReference type="Proteomes" id="UP000005204">
    <property type="component" value="Unassembled WGS sequence"/>
</dbReference>
<dbReference type="Gene3D" id="2.140.10.30">
    <property type="entry name" value="Dipeptidylpeptidase IV, N-terminal domain"/>
    <property type="match status" value="1"/>
</dbReference>
<feature type="domain" description="Dipeptidylpeptidase IV N-terminal" evidence="6">
    <location>
        <begin position="95"/>
        <end position="454"/>
    </location>
</feature>
<evidence type="ECO:0000259" key="6">
    <source>
        <dbReference type="Pfam" id="PF00930"/>
    </source>
</evidence>
<organism evidence="7 8">
    <name type="scientific">Bombyx mori</name>
    <name type="common">Silk moth</name>
    <dbReference type="NCBI Taxonomy" id="7091"/>
    <lineage>
        <taxon>Eukaryota</taxon>
        <taxon>Metazoa</taxon>
        <taxon>Ecdysozoa</taxon>
        <taxon>Arthropoda</taxon>
        <taxon>Hexapoda</taxon>
        <taxon>Insecta</taxon>
        <taxon>Pterygota</taxon>
        <taxon>Neoptera</taxon>
        <taxon>Endopterygota</taxon>
        <taxon>Lepidoptera</taxon>
        <taxon>Glossata</taxon>
        <taxon>Ditrysia</taxon>
        <taxon>Bombycoidea</taxon>
        <taxon>Bombycidae</taxon>
        <taxon>Bombycinae</taxon>
        <taxon>Bombyx</taxon>
    </lineage>
</organism>
<feature type="signal peptide" evidence="4">
    <location>
        <begin position="1"/>
        <end position="21"/>
    </location>
</feature>
<keyword evidence="2" id="KW-0325">Glycoprotein</keyword>
<dbReference type="PANTHER" id="PTHR11731">
    <property type="entry name" value="PROTEASE FAMILY S9B,C DIPEPTIDYL-PEPTIDASE IV-RELATED"/>
    <property type="match status" value="1"/>
</dbReference>
<evidence type="ECO:0000256" key="4">
    <source>
        <dbReference type="SAM" id="SignalP"/>
    </source>
</evidence>
<keyword evidence="4" id="KW-0732">Signal</keyword>
<dbReference type="Gene3D" id="3.40.50.1820">
    <property type="entry name" value="alpha/beta hydrolase"/>
    <property type="match status" value="1"/>
</dbReference>
<dbReference type="SUPFAM" id="SSF82171">
    <property type="entry name" value="DPP6 N-terminal domain-like"/>
    <property type="match status" value="1"/>
</dbReference>
<feature type="chain" id="PRO_5035721078" description="Venom dipeptidyl peptidase 4" evidence="4">
    <location>
        <begin position="22"/>
        <end position="740"/>
    </location>
</feature>
<dbReference type="InterPro" id="IPR050278">
    <property type="entry name" value="Serine_Prot_S9B/DPPIV"/>
</dbReference>
<name>A0A8R2AMY6_BOMMO</name>
<dbReference type="EnsemblMetazoa" id="XM_004929177.3">
    <property type="protein sequence ID" value="XP_004929234.1"/>
    <property type="gene ID" value="LOC101745874"/>
</dbReference>
<dbReference type="InterPro" id="IPR029058">
    <property type="entry name" value="AB_hydrolase_fold"/>
</dbReference>